<dbReference type="RefSeq" id="WP_390309028.1">
    <property type="nucleotide sequence ID" value="NZ_JBHSNQ010000048.1"/>
</dbReference>
<evidence type="ECO:0000313" key="3">
    <source>
        <dbReference type="Proteomes" id="UP001595978"/>
    </source>
</evidence>
<feature type="compositionally biased region" description="Basic and acidic residues" evidence="1">
    <location>
        <begin position="25"/>
        <end position="47"/>
    </location>
</feature>
<dbReference type="EMBL" id="JBHSNQ010000048">
    <property type="protein sequence ID" value="MFC5541271.1"/>
    <property type="molecule type" value="Genomic_DNA"/>
</dbReference>
<evidence type="ECO:0000256" key="1">
    <source>
        <dbReference type="SAM" id="MobiDB-lite"/>
    </source>
</evidence>
<dbReference type="Proteomes" id="UP001595978">
    <property type="component" value="Unassembled WGS sequence"/>
</dbReference>
<proteinExistence type="predicted"/>
<keyword evidence="3" id="KW-1185">Reference proteome</keyword>
<feature type="region of interest" description="Disordered" evidence="1">
    <location>
        <begin position="25"/>
        <end position="51"/>
    </location>
</feature>
<name>A0ABW0R945_9BACL</name>
<evidence type="ECO:0000313" key="2">
    <source>
        <dbReference type="EMBL" id="MFC5541271.1"/>
    </source>
</evidence>
<dbReference type="InterPro" id="IPR025673">
    <property type="entry name" value="PCYCGC"/>
</dbReference>
<gene>
    <name evidence="2" type="ORF">ACFPOH_05685</name>
</gene>
<comment type="caution">
    <text evidence="2">The sequence shown here is derived from an EMBL/GenBank/DDBJ whole genome shotgun (WGS) entry which is preliminary data.</text>
</comment>
<dbReference type="Pfam" id="PF13798">
    <property type="entry name" value="PCYCGC"/>
    <property type="match status" value="1"/>
</dbReference>
<accession>A0ABW0R945</accession>
<reference evidence="3" key="1">
    <citation type="journal article" date="2019" name="Int. J. Syst. Evol. Microbiol.">
        <title>The Global Catalogue of Microorganisms (GCM) 10K type strain sequencing project: providing services to taxonomists for standard genome sequencing and annotation.</title>
        <authorList>
            <consortium name="The Broad Institute Genomics Platform"/>
            <consortium name="The Broad Institute Genome Sequencing Center for Infectious Disease"/>
            <person name="Wu L."/>
            <person name="Ma J."/>
        </authorList>
    </citation>
    <scope>NUCLEOTIDE SEQUENCE [LARGE SCALE GENOMIC DNA]</scope>
    <source>
        <strain evidence="3">CCUG 56331</strain>
    </source>
</reference>
<dbReference type="PROSITE" id="PS51257">
    <property type="entry name" value="PROKAR_LIPOPROTEIN"/>
    <property type="match status" value="1"/>
</dbReference>
<protein>
    <submittedName>
        <fullName evidence="2">PCYCGC motif-containing (Lipo)protein</fullName>
    </submittedName>
</protein>
<sequence length="173" mass="19257">MKKLNILTIFLFLLVACNEESAQKGDSVHKEGTAQPENHQHASHTEHNPLSGDLQQRTAIGELPSFLDGKHENVAAVYKIALDYADVLKWIPCYCGCGETAGHRSNLDCFIAEIRDEEVLWDDHGTRCLVCMEIAVESAKLAKEGKSIQEIRKSIDEKYQEGYSAPTPTDMPV</sequence>
<organism evidence="2 3">
    <name type="scientific">Ureibacillus suwonensis</name>
    <dbReference type="NCBI Taxonomy" id="313007"/>
    <lineage>
        <taxon>Bacteria</taxon>
        <taxon>Bacillati</taxon>
        <taxon>Bacillota</taxon>
        <taxon>Bacilli</taxon>
        <taxon>Bacillales</taxon>
        <taxon>Caryophanaceae</taxon>
        <taxon>Ureibacillus</taxon>
    </lineage>
</organism>